<keyword evidence="3" id="KW-1185">Reference proteome</keyword>
<reference evidence="2 3" key="1">
    <citation type="journal article" date="2019" name="Nat. Ecol. Evol.">
        <title>Megaphylogeny resolves global patterns of mushroom evolution.</title>
        <authorList>
            <person name="Varga T."/>
            <person name="Krizsan K."/>
            <person name="Foldi C."/>
            <person name="Dima B."/>
            <person name="Sanchez-Garcia M."/>
            <person name="Sanchez-Ramirez S."/>
            <person name="Szollosi G.J."/>
            <person name="Szarkandi J.G."/>
            <person name="Papp V."/>
            <person name="Albert L."/>
            <person name="Andreopoulos W."/>
            <person name="Angelini C."/>
            <person name="Antonin V."/>
            <person name="Barry K.W."/>
            <person name="Bougher N.L."/>
            <person name="Buchanan P."/>
            <person name="Buyck B."/>
            <person name="Bense V."/>
            <person name="Catcheside P."/>
            <person name="Chovatia M."/>
            <person name="Cooper J."/>
            <person name="Damon W."/>
            <person name="Desjardin D."/>
            <person name="Finy P."/>
            <person name="Geml J."/>
            <person name="Haridas S."/>
            <person name="Hughes K."/>
            <person name="Justo A."/>
            <person name="Karasinski D."/>
            <person name="Kautmanova I."/>
            <person name="Kiss B."/>
            <person name="Kocsube S."/>
            <person name="Kotiranta H."/>
            <person name="LaButti K.M."/>
            <person name="Lechner B.E."/>
            <person name="Liimatainen K."/>
            <person name="Lipzen A."/>
            <person name="Lukacs Z."/>
            <person name="Mihaltcheva S."/>
            <person name="Morgado L.N."/>
            <person name="Niskanen T."/>
            <person name="Noordeloos M.E."/>
            <person name="Ohm R.A."/>
            <person name="Ortiz-Santana B."/>
            <person name="Ovrebo C."/>
            <person name="Racz N."/>
            <person name="Riley R."/>
            <person name="Savchenko A."/>
            <person name="Shiryaev A."/>
            <person name="Soop K."/>
            <person name="Spirin V."/>
            <person name="Szebenyi C."/>
            <person name="Tomsovsky M."/>
            <person name="Tulloss R.E."/>
            <person name="Uehling J."/>
            <person name="Grigoriev I.V."/>
            <person name="Vagvolgyi C."/>
            <person name="Papp T."/>
            <person name="Martin F.M."/>
            <person name="Miettinen O."/>
            <person name="Hibbett D.S."/>
            <person name="Nagy L.G."/>
        </authorList>
    </citation>
    <scope>NUCLEOTIDE SEQUENCE [LARGE SCALE GENOMIC DNA]</scope>
    <source>
        <strain evidence="2 3">OMC1185</strain>
    </source>
</reference>
<dbReference type="EMBL" id="ML213525">
    <property type="protein sequence ID" value="TFK47210.1"/>
    <property type="molecule type" value="Genomic_DNA"/>
</dbReference>
<evidence type="ECO:0000313" key="2">
    <source>
        <dbReference type="EMBL" id="TFK47210.1"/>
    </source>
</evidence>
<protein>
    <submittedName>
        <fullName evidence="2">Uncharacterized protein</fullName>
    </submittedName>
</protein>
<name>A0A5C3MQI0_9AGAM</name>
<dbReference type="STRING" id="5364.A0A5C3MQI0"/>
<accession>A0A5C3MQI0</accession>
<sequence>MPAQTIRRSQRILARSAAADEQALPRSRKARPAEPAKSSGLRCKRKAPATQSIAASKEVPDPQYLEPAALAKAREEYLKNGLLNPCHSLPIWGNNPYAKIWEGFKTPDPKIHTLPPMDPVAPLKELAPFVMRTTEETQIHLYLKLGTRTNFTSLSFFALALLQMEEEADISSICARGKRTSVFSTTASAQTDSCPCAMVGSSFAFLKELDG</sequence>
<organism evidence="2 3">
    <name type="scientific">Heliocybe sulcata</name>
    <dbReference type="NCBI Taxonomy" id="5364"/>
    <lineage>
        <taxon>Eukaryota</taxon>
        <taxon>Fungi</taxon>
        <taxon>Dikarya</taxon>
        <taxon>Basidiomycota</taxon>
        <taxon>Agaricomycotina</taxon>
        <taxon>Agaricomycetes</taxon>
        <taxon>Gloeophyllales</taxon>
        <taxon>Gloeophyllaceae</taxon>
        <taxon>Heliocybe</taxon>
    </lineage>
</organism>
<evidence type="ECO:0000256" key="1">
    <source>
        <dbReference type="SAM" id="MobiDB-lite"/>
    </source>
</evidence>
<gene>
    <name evidence="2" type="ORF">OE88DRAFT_1738890</name>
</gene>
<proteinExistence type="predicted"/>
<dbReference type="AlphaFoldDB" id="A0A5C3MQI0"/>
<evidence type="ECO:0000313" key="3">
    <source>
        <dbReference type="Proteomes" id="UP000305948"/>
    </source>
</evidence>
<dbReference type="Proteomes" id="UP000305948">
    <property type="component" value="Unassembled WGS sequence"/>
</dbReference>
<feature type="region of interest" description="Disordered" evidence="1">
    <location>
        <begin position="1"/>
        <end position="58"/>
    </location>
</feature>